<dbReference type="AlphaFoldDB" id="A0A5N5H6B2"/>
<dbReference type="PANTHER" id="PTHR47074">
    <property type="entry name" value="BNAC02G40300D PROTEIN"/>
    <property type="match status" value="1"/>
</dbReference>
<comment type="caution">
    <text evidence="2">The sequence shown here is derived from an EMBL/GenBank/DDBJ whole genome shotgun (WGS) entry which is preliminary data.</text>
</comment>
<evidence type="ECO:0000313" key="3">
    <source>
        <dbReference type="Proteomes" id="UP000327157"/>
    </source>
</evidence>
<dbReference type="GO" id="GO:0003676">
    <property type="term" value="F:nucleic acid binding"/>
    <property type="evidence" value="ECO:0007669"/>
    <property type="project" value="InterPro"/>
</dbReference>
<dbReference type="Pfam" id="PF13456">
    <property type="entry name" value="RVT_3"/>
    <property type="match status" value="1"/>
</dbReference>
<dbReference type="InterPro" id="IPR036397">
    <property type="entry name" value="RNaseH_sf"/>
</dbReference>
<dbReference type="Proteomes" id="UP000327157">
    <property type="component" value="Unassembled WGS sequence"/>
</dbReference>
<dbReference type="InterPro" id="IPR044730">
    <property type="entry name" value="RNase_H-like_dom_plant"/>
</dbReference>
<keyword evidence="3" id="KW-1185">Reference proteome</keyword>
<feature type="domain" description="RNase H type-1" evidence="1">
    <location>
        <begin position="100"/>
        <end position="204"/>
    </location>
</feature>
<protein>
    <recommendedName>
        <fullName evidence="1">RNase H type-1 domain-containing protein</fullName>
    </recommendedName>
</protein>
<dbReference type="GO" id="GO:0004523">
    <property type="term" value="F:RNA-DNA hybrid ribonuclease activity"/>
    <property type="evidence" value="ECO:0007669"/>
    <property type="project" value="InterPro"/>
</dbReference>
<dbReference type="OrthoDB" id="1166005at2759"/>
<reference evidence="2 3" key="1">
    <citation type="submission" date="2019-09" db="EMBL/GenBank/DDBJ databases">
        <authorList>
            <person name="Ou C."/>
        </authorList>
    </citation>
    <scope>NUCLEOTIDE SEQUENCE [LARGE SCALE GENOMIC DNA]</scope>
    <source>
        <strain evidence="2">S2</strain>
        <tissue evidence="2">Leaf</tissue>
    </source>
</reference>
<evidence type="ECO:0000259" key="1">
    <source>
        <dbReference type="Pfam" id="PF13456"/>
    </source>
</evidence>
<dbReference type="InterPro" id="IPR002156">
    <property type="entry name" value="RNaseH_domain"/>
</dbReference>
<evidence type="ECO:0000313" key="2">
    <source>
        <dbReference type="EMBL" id="KAB2623485.1"/>
    </source>
</evidence>
<dbReference type="Gene3D" id="3.30.420.10">
    <property type="entry name" value="Ribonuclease H-like superfamily/Ribonuclease H"/>
    <property type="match status" value="1"/>
</dbReference>
<organism evidence="2 3">
    <name type="scientific">Pyrus ussuriensis x Pyrus communis</name>
    <dbReference type="NCBI Taxonomy" id="2448454"/>
    <lineage>
        <taxon>Eukaryota</taxon>
        <taxon>Viridiplantae</taxon>
        <taxon>Streptophyta</taxon>
        <taxon>Embryophyta</taxon>
        <taxon>Tracheophyta</taxon>
        <taxon>Spermatophyta</taxon>
        <taxon>Magnoliopsida</taxon>
        <taxon>eudicotyledons</taxon>
        <taxon>Gunneridae</taxon>
        <taxon>Pentapetalae</taxon>
        <taxon>rosids</taxon>
        <taxon>fabids</taxon>
        <taxon>Rosales</taxon>
        <taxon>Rosaceae</taxon>
        <taxon>Amygdaloideae</taxon>
        <taxon>Maleae</taxon>
        <taxon>Pyrus</taxon>
    </lineage>
</organism>
<sequence>MNAWRLCKDIISSKSNLVKCRITINSQCVLCCSEGETGIHILRNYLFAACVWSLSVLGRLPSGNLSPTVANMILLMSWSLALSPGREFSTSSLLLLLPFAGAVLRDSIGNFLAGLSKSLPHVHSPLFTEALAVRKSLALASSRGFQNIVLESDSLQITQALCASSLDLSDIGLIVEGSRKISSGITGICFTHIRRQANKVAHRLNRYSLSSTSPGLWFEESPNFI</sequence>
<gene>
    <name evidence="2" type="ORF">D8674_038349</name>
</gene>
<reference evidence="2 3" key="2">
    <citation type="submission" date="2019-11" db="EMBL/GenBank/DDBJ databases">
        <title>A de novo genome assembly of a pear dwarfing rootstock.</title>
        <authorList>
            <person name="Wang F."/>
            <person name="Wang J."/>
            <person name="Li S."/>
            <person name="Zhang Y."/>
            <person name="Fang M."/>
            <person name="Ma L."/>
            <person name="Zhao Y."/>
            <person name="Jiang S."/>
        </authorList>
    </citation>
    <scope>NUCLEOTIDE SEQUENCE [LARGE SCALE GENOMIC DNA]</scope>
    <source>
        <strain evidence="2">S2</strain>
        <tissue evidence="2">Leaf</tissue>
    </source>
</reference>
<accession>A0A5N5H6B2</accession>
<dbReference type="PANTHER" id="PTHR47074:SF79">
    <property type="entry name" value="PUTATIVE-RELATED"/>
    <property type="match status" value="1"/>
</dbReference>
<dbReference type="EMBL" id="SMOL01000215">
    <property type="protein sequence ID" value="KAB2623485.1"/>
    <property type="molecule type" value="Genomic_DNA"/>
</dbReference>
<proteinExistence type="predicted"/>
<dbReference type="InterPro" id="IPR052929">
    <property type="entry name" value="RNase_H-like_EbsB-rel"/>
</dbReference>
<dbReference type="CDD" id="cd06222">
    <property type="entry name" value="RNase_H_like"/>
    <property type="match status" value="1"/>
</dbReference>
<name>A0A5N5H6B2_9ROSA</name>